<dbReference type="AlphaFoldDB" id="A0A9P0DVA8"/>
<evidence type="ECO:0000256" key="10">
    <source>
        <dbReference type="ARBA" id="ARBA00022927"/>
    </source>
</evidence>
<keyword evidence="8" id="KW-0378">Hydrolase</keyword>
<dbReference type="FunFam" id="3.40.50.300:FF:000149">
    <property type="entry name" value="Nuclear valosin-containing protein-like"/>
    <property type="match status" value="1"/>
</dbReference>
<evidence type="ECO:0000256" key="1">
    <source>
        <dbReference type="ARBA" id="ARBA00004514"/>
    </source>
</evidence>
<dbReference type="Pfam" id="PF00004">
    <property type="entry name" value="AAA"/>
    <property type="match status" value="2"/>
</dbReference>
<keyword evidence="6" id="KW-0677">Repeat</keyword>
<evidence type="ECO:0000256" key="4">
    <source>
        <dbReference type="ARBA" id="ARBA00022490"/>
    </source>
</evidence>
<dbReference type="EMBL" id="OU896715">
    <property type="protein sequence ID" value="CAH1183321.1"/>
    <property type="molecule type" value="Genomic_DNA"/>
</dbReference>
<dbReference type="OrthoDB" id="8173462at2759"/>
<comment type="subunit">
    <text evidence="17">Interacts with PEX6; forming the PEX1-PEX6 AAA ATPase complex, which is composed of a heterohexamer formed by a trimer of PEX1-PEX6 dimers.</text>
</comment>
<evidence type="ECO:0000256" key="12">
    <source>
        <dbReference type="ARBA" id="ARBA00023140"/>
    </source>
</evidence>
<keyword evidence="11" id="KW-0472">Membrane</keyword>
<keyword evidence="4" id="KW-0963">Cytoplasm</keyword>
<evidence type="ECO:0000256" key="6">
    <source>
        <dbReference type="ARBA" id="ARBA00022737"/>
    </source>
</evidence>
<sequence length="988" mass="111476">MFERTFLVKYISEKNNFLYLPLSFKFLKTGLHSSYGLLQTCLRLNYKDEKELYLSVHSTTGYLDEKSIGINSLLGKALGLNENEPVTLYEISQPPCITSIKISPLNKVDYDVIEMLSGNIQETLLNQIRVVNSGQKFVIWIGQNINVTVNVDSIQPVSPGAIDFLTEVHIDQFIDNIPKTPLDTTINSNNDNQKKPPFSLKVLESFNKYFKEDCDYDHNSQKYFECKTYLVCRLVALKDLPLPTETINHLKPFNIFVPEKTISEYQLNVSTTEKKSVYSLTLLTNDVFSNKTIFVQLIPLETILKNHKFNLSQTLLVDDQVFHIFGTGLGCRVIVKQIENHPIVTEIFIHTKKNYLTDIIEEFKKYLAQGSDEIFILNGDVPVRIGNNIVCSLKFSPVEAKYCLVDDHLVRNCKYVVENENVVIEQKTNVKEDHCEIFENISNYQRIIDEILQTFTINDNGSLENVLIIGKPGTGKTSLLKTLCAKLQKYPYYFYVKIIKCKSIKGKTMDSLQKLFSTDFSELILRQPSILVLDDLHVLCERIQGDDTTPNVIYFNRVSDMLRNFLKFILHFHQIAVCATAESTEKLNTHLYSTKGNHLFKNVHSIGNFAKIDRVSVLKSFFKNDKCDGVNYEDLSIKTEGFVVQDLVDFYNKTIYESLKDASGVDDSVIINKDHCEKALKNTCVISLENVSLHSPGENDFSNIGGLHDIKKVLMESLVWPVQYPGIFSNAPLRLQSGLLLYGPPGTGKTLLAAAAAKQFGLRLISVKGPELLSKYIGASEQAVRDIFQKAESVRPCILFFDEFDSLAPRRGHDNTGVTDRVVNQLLTQLDGVESLTGVCVLAATSRPDLLDPALLRPGRLDQQLHCPLPDEDSRFDILTVLSRKIDLAPDADLKVIAKETEYFSGADLKSLLYSAQLSTIDNLLEKNNVTSNDIGSKITHQHLREALAKTKPSLPVQERLKYERIYAKFQTGSTVEATKAGSRATLA</sequence>
<keyword evidence="7" id="KW-0547">Nucleotide-binding</keyword>
<accession>A0A9P0DVA8</accession>
<dbReference type="InterPro" id="IPR003960">
    <property type="entry name" value="ATPase_AAA_CS"/>
</dbReference>
<keyword evidence="3" id="KW-0813">Transport</keyword>
<evidence type="ECO:0000259" key="18">
    <source>
        <dbReference type="SMART" id="SM00382"/>
    </source>
</evidence>
<gene>
    <name evidence="19" type="ORF">PHAECO_LOCUS13004</name>
</gene>
<evidence type="ECO:0000256" key="15">
    <source>
        <dbReference type="ARBA" id="ARBA00046271"/>
    </source>
</evidence>
<dbReference type="SMART" id="SM00382">
    <property type="entry name" value="AAA"/>
    <property type="match status" value="2"/>
</dbReference>
<dbReference type="PROSITE" id="PS00674">
    <property type="entry name" value="AAA"/>
    <property type="match status" value="1"/>
</dbReference>
<keyword evidence="12" id="KW-0576">Peroxisome</keyword>
<dbReference type="CDD" id="cd00009">
    <property type="entry name" value="AAA"/>
    <property type="match status" value="1"/>
</dbReference>
<evidence type="ECO:0000256" key="7">
    <source>
        <dbReference type="ARBA" id="ARBA00022741"/>
    </source>
</evidence>
<dbReference type="GO" id="GO:0016887">
    <property type="term" value="F:ATP hydrolysis activity"/>
    <property type="evidence" value="ECO:0007669"/>
    <property type="project" value="InterPro"/>
</dbReference>
<organism evidence="19 20">
    <name type="scientific">Phaedon cochleariae</name>
    <name type="common">Mustard beetle</name>
    <dbReference type="NCBI Taxonomy" id="80249"/>
    <lineage>
        <taxon>Eukaryota</taxon>
        <taxon>Metazoa</taxon>
        <taxon>Ecdysozoa</taxon>
        <taxon>Arthropoda</taxon>
        <taxon>Hexapoda</taxon>
        <taxon>Insecta</taxon>
        <taxon>Pterygota</taxon>
        <taxon>Neoptera</taxon>
        <taxon>Endopterygota</taxon>
        <taxon>Coleoptera</taxon>
        <taxon>Polyphaga</taxon>
        <taxon>Cucujiformia</taxon>
        <taxon>Chrysomeloidea</taxon>
        <taxon>Chrysomelidae</taxon>
        <taxon>Chrysomelinae</taxon>
        <taxon>Chrysomelini</taxon>
        <taxon>Phaedon</taxon>
    </lineage>
</organism>
<protein>
    <recommendedName>
        <fullName evidence="14">Peroxisomal ATPase PEX1</fullName>
    </recommendedName>
    <alternativeName>
        <fullName evidence="13">Peroxin-1</fullName>
    </alternativeName>
</protein>
<proteinExistence type="inferred from homology"/>
<comment type="similarity">
    <text evidence="2">Belongs to the AAA ATPase family.</text>
</comment>
<dbReference type="GO" id="GO:0005778">
    <property type="term" value="C:peroxisomal membrane"/>
    <property type="evidence" value="ECO:0007669"/>
    <property type="project" value="UniProtKB-SubCell"/>
</dbReference>
<comment type="catalytic activity">
    <reaction evidence="16">
        <text>ATP + H2O = ADP + phosphate + H(+)</text>
        <dbReference type="Rhea" id="RHEA:13065"/>
        <dbReference type="ChEBI" id="CHEBI:15377"/>
        <dbReference type="ChEBI" id="CHEBI:15378"/>
        <dbReference type="ChEBI" id="CHEBI:30616"/>
        <dbReference type="ChEBI" id="CHEBI:43474"/>
        <dbReference type="ChEBI" id="CHEBI:456216"/>
    </reaction>
    <physiologicalReaction direction="left-to-right" evidence="16">
        <dbReference type="Rhea" id="RHEA:13066"/>
    </physiologicalReaction>
</comment>
<feature type="domain" description="AAA+ ATPase" evidence="18">
    <location>
        <begin position="462"/>
        <end position="597"/>
    </location>
</feature>
<evidence type="ECO:0000256" key="3">
    <source>
        <dbReference type="ARBA" id="ARBA00022448"/>
    </source>
</evidence>
<evidence type="ECO:0000256" key="16">
    <source>
        <dbReference type="ARBA" id="ARBA00048778"/>
    </source>
</evidence>
<dbReference type="InterPro" id="IPR027417">
    <property type="entry name" value="P-loop_NTPase"/>
</dbReference>
<evidence type="ECO:0000256" key="17">
    <source>
        <dbReference type="ARBA" id="ARBA00064205"/>
    </source>
</evidence>
<dbReference type="Proteomes" id="UP001153737">
    <property type="component" value="Chromosome 9"/>
</dbReference>
<dbReference type="Gene3D" id="3.40.50.300">
    <property type="entry name" value="P-loop containing nucleotide triphosphate hydrolases"/>
    <property type="match status" value="2"/>
</dbReference>
<dbReference type="Gene3D" id="1.10.8.60">
    <property type="match status" value="1"/>
</dbReference>
<dbReference type="InterPro" id="IPR015342">
    <property type="entry name" value="PEX1-N_C-lobe"/>
</dbReference>
<evidence type="ECO:0000256" key="5">
    <source>
        <dbReference type="ARBA" id="ARBA00022593"/>
    </source>
</evidence>
<dbReference type="GO" id="GO:0005524">
    <property type="term" value="F:ATP binding"/>
    <property type="evidence" value="ECO:0007669"/>
    <property type="project" value="UniProtKB-KW"/>
</dbReference>
<evidence type="ECO:0000313" key="20">
    <source>
        <dbReference type="Proteomes" id="UP001153737"/>
    </source>
</evidence>
<evidence type="ECO:0000313" key="19">
    <source>
        <dbReference type="EMBL" id="CAH1183321.1"/>
    </source>
</evidence>
<dbReference type="SUPFAM" id="SSF54585">
    <property type="entry name" value="Cdc48 domain 2-like"/>
    <property type="match status" value="1"/>
</dbReference>
<evidence type="ECO:0000256" key="11">
    <source>
        <dbReference type="ARBA" id="ARBA00023136"/>
    </source>
</evidence>
<dbReference type="InterPro" id="IPR029067">
    <property type="entry name" value="CDC48_domain_2-like_sf"/>
</dbReference>
<keyword evidence="5" id="KW-0962">Peroxisome biogenesis</keyword>
<dbReference type="FunFam" id="1.10.8.60:FF:000105">
    <property type="entry name" value="PeRoXisome assembly factor"/>
    <property type="match status" value="1"/>
</dbReference>
<evidence type="ECO:0000256" key="14">
    <source>
        <dbReference type="ARBA" id="ARBA00034532"/>
    </source>
</evidence>
<evidence type="ECO:0000256" key="2">
    <source>
        <dbReference type="ARBA" id="ARBA00006914"/>
    </source>
</evidence>
<dbReference type="InterPro" id="IPR003593">
    <property type="entry name" value="AAA+_ATPase"/>
</dbReference>
<dbReference type="Gene3D" id="3.10.330.10">
    <property type="match status" value="1"/>
</dbReference>
<evidence type="ECO:0000256" key="13">
    <source>
        <dbReference type="ARBA" id="ARBA00032509"/>
    </source>
</evidence>
<dbReference type="Pfam" id="PF09262">
    <property type="entry name" value="PEX-1N"/>
    <property type="match status" value="1"/>
</dbReference>
<name>A0A9P0DVA8_PHACE</name>
<dbReference type="InterPro" id="IPR003959">
    <property type="entry name" value="ATPase_AAA_core"/>
</dbReference>
<dbReference type="InterPro" id="IPR050168">
    <property type="entry name" value="AAA_ATPase_domain"/>
</dbReference>
<dbReference type="SUPFAM" id="SSF52540">
    <property type="entry name" value="P-loop containing nucleoside triphosphate hydrolases"/>
    <property type="match status" value="2"/>
</dbReference>
<comment type="subcellular location">
    <subcellularLocation>
        <location evidence="1">Cytoplasm</location>
        <location evidence="1">Cytosol</location>
    </subcellularLocation>
    <subcellularLocation>
        <location evidence="15">Peroxisome membrane</location>
    </subcellularLocation>
</comment>
<dbReference type="Pfam" id="PF17862">
    <property type="entry name" value="AAA_lid_3"/>
    <property type="match status" value="1"/>
</dbReference>
<keyword evidence="20" id="KW-1185">Reference proteome</keyword>
<dbReference type="GO" id="GO:0016558">
    <property type="term" value="P:protein import into peroxisome matrix"/>
    <property type="evidence" value="ECO:0007669"/>
    <property type="project" value="TreeGrafter"/>
</dbReference>
<dbReference type="InterPro" id="IPR041569">
    <property type="entry name" value="AAA_lid_3"/>
</dbReference>
<evidence type="ECO:0000256" key="9">
    <source>
        <dbReference type="ARBA" id="ARBA00022840"/>
    </source>
</evidence>
<keyword evidence="10" id="KW-0653">Protein transport</keyword>
<keyword evidence="9" id="KW-0067">ATP-binding</keyword>
<evidence type="ECO:0000256" key="8">
    <source>
        <dbReference type="ARBA" id="ARBA00022801"/>
    </source>
</evidence>
<dbReference type="PANTHER" id="PTHR23077">
    <property type="entry name" value="AAA-FAMILY ATPASE"/>
    <property type="match status" value="1"/>
</dbReference>
<dbReference type="PANTHER" id="PTHR23077:SF12">
    <property type="entry name" value="PEROXISOMAL ATPASE PEX1"/>
    <property type="match status" value="1"/>
</dbReference>
<dbReference type="GO" id="GO:0005829">
    <property type="term" value="C:cytosol"/>
    <property type="evidence" value="ECO:0007669"/>
    <property type="project" value="UniProtKB-SubCell"/>
</dbReference>
<reference evidence="19" key="1">
    <citation type="submission" date="2022-01" db="EMBL/GenBank/DDBJ databases">
        <authorList>
            <person name="King R."/>
        </authorList>
    </citation>
    <scope>NUCLEOTIDE SEQUENCE</scope>
</reference>
<feature type="domain" description="AAA+ ATPase" evidence="18">
    <location>
        <begin position="735"/>
        <end position="871"/>
    </location>
</feature>
<reference evidence="19" key="2">
    <citation type="submission" date="2022-10" db="EMBL/GenBank/DDBJ databases">
        <authorList>
            <consortium name="ENA_rothamsted_submissions"/>
            <consortium name="culmorum"/>
            <person name="King R."/>
        </authorList>
    </citation>
    <scope>NUCLEOTIDE SEQUENCE</scope>
</reference>